<dbReference type="Proteomes" id="UP000001879">
    <property type="component" value="Chromosome"/>
</dbReference>
<dbReference type="AlphaFoldDB" id="D3SUT6"/>
<sequence length="145" mass="15013">MYIPLLESSMSIPGYRPSDTAEFALEFGGARAAVVASDVPDEFGVDDSVRWSPADAHEHALSEPVDLVGLDGLAGVSAMRIEVGYDPTGLPPGASPTDVAIAAKTDAGWETLDSTVDLTETTVTAVLNERPPGATVVAVYDGGEH</sequence>
<evidence type="ECO:0000313" key="1">
    <source>
        <dbReference type="EMBL" id="ADD05344.1"/>
    </source>
</evidence>
<dbReference type="PATRIC" id="fig|547559.17.peg.2270"/>
<dbReference type="KEGG" id="nmg:Nmag_1770"/>
<reference evidence="2 4" key="3">
    <citation type="journal article" date="2014" name="PLoS Genet.">
        <title>Phylogenetically driven sequencing of extremely halophilic archaea reveals strategies for static and dynamic osmo-response.</title>
        <authorList>
            <person name="Becker E.A."/>
            <person name="Seitzer P.M."/>
            <person name="Tritt A."/>
            <person name="Larsen D."/>
            <person name="Krusor M."/>
            <person name="Yao A.I."/>
            <person name="Wu D."/>
            <person name="Madern D."/>
            <person name="Eisen J.A."/>
            <person name="Darling A.E."/>
            <person name="Facciotti M.T."/>
        </authorList>
    </citation>
    <scope>NUCLEOTIDE SEQUENCE [LARGE SCALE GENOMIC DNA]</scope>
    <source>
        <strain evidence="4">ATCC 43099 / DSM 3394 / CCM 3739 / CIP 104546 / IAM 13178 / JCM 8861 / NBRC 102185 / NCIMB 2190 / MS3</strain>
        <strain evidence="2">MS-3</strain>
    </source>
</reference>
<dbReference type="EMBL" id="CP001932">
    <property type="protein sequence ID" value="ADD05344.1"/>
    <property type="molecule type" value="Genomic_DNA"/>
</dbReference>
<keyword evidence="3" id="KW-1185">Reference proteome</keyword>
<name>D3SUT6_NATMM</name>
<reference evidence="3" key="1">
    <citation type="submission" date="2010-02" db="EMBL/GenBank/DDBJ databases">
        <title>Complete sequence of chromosome of Natrialba magadii ATCC 43099.</title>
        <authorList>
            <consortium name="US DOE Joint Genome Institute"/>
            <person name="Lucas S."/>
            <person name="Copeland A."/>
            <person name="Lapidus A."/>
            <person name="Cheng J.-F."/>
            <person name="Bruce D."/>
            <person name="Goodwin L."/>
            <person name="Pitluck S."/>
            <person name="Davenport K."/>
            <person name="Saunders E."/>
            <person name="Detter J.C."/>
            <person name="Han C."/>
            <person name="Tapia R."/>
            <person name="Land M."/>
            <person name="Hauser L."/>
            <person name="Kyrpides N."/>
            <person name="Mikhailova N."/>
            <person name="De Castro R.E."/>
            <person name="Maupin-Furlow J.A."/>
            <person name="Woyke T."/>
        </authorList>
    </citation>
    <scope>NUCLEOTIDE SEQUENCE [LARGE SCALE GENOMIC DNA]</scope>
    <source>
        <strain evidence="3">ATCC 43099 / DSM 3394 / CCM 3739 / CIP 104546 / IAM 13178 / JCM 8861 / NBRC 102185 / NCIMB 2190 / MS3</strain>
    </source>
</reference>
<dbReference type="PaxDb" id="547559-Nmag_1770"/>
<evidence type="ECO:0000313" key="2">
    <source>
        <dbReference type="EMBL" id="ELY29338.1"/>
    </source>
</evidence>
<reference evidence="1 3" key="2">
    <citation type="journal article" date="2012" name="BMC Genomics">
        <title>A comparative genomics perspective on the genetic content of the alkaliphilic haloarchaeon Natrialba magadii ATCC 43099T.</title>
        <authorList>
            <person name="Siddaramappa S."/>
            <person name="Challacombe J.F."/>
            <person name="Decastro R.E."/>
            <person name="Pfeiffer F."/>
            <person name="Sastre D.E."/>
            <person name="Gimenez M.I."/>
            <person name="Paggi R.A."/>
            <person name="Detter J.C."/>
            <person name="Davenport K.W."/>
            <person name="Goodwin L.A."/>
            <person name="Kyrpides N."/>
            <person name="Tapia R."/>
            <person name="Pitluck S."/>
            <person name="Lucas S."/>
            <person name="Woyke T."/>
            <person name="Maupin-Furlow J.A."/>
        </authorList>
    </citation>
    <scope>NUCLEOTIDE SEQUENCE [LARGE SCALE GENOMIC DNA]</scope>
    <source>
        <strain evidence="1">ATCC 43099</strain>
        <strain evidence="3">ATCC 43099 / DSM 3394 / CCM 3739 / CIP 104546 / IAM 13178 / JCM 8861 / NBRC 102185 / NCIMB 2190 / MS3</strain>
    </source>
</reference>
<dbReference type="HOGENOM" id="CLU_1850606_0_0_2"/>
<dbReference type="GeneID" id="8824610"/>
<evidence type="ECO:0000313" key="4">
    <source>
        <dbReference type="Proteomes" id="UP000011543"/>
    </source>
</evidence>
<reference evidence="1" key="4">
    <citation type="submission" date="2016-09" db="EMBL/GenBank/DDBJ databases">
        <authorList>
            <person name="Pfeiffer F."/>
        </authorList>
    </citation>
    <scope>NUCLEOTIDE SEQUENCE</scope>
    <source>
        <strain evidence="1">ATCC 43099</strain>
    </source>
</reference>
<protein>
    <submittedName>
        <fullName evidence="1">Uncharacterized protein</fullName>
    </submittedName>
</protein>
<evidence type="ECO:0000313" key="3">
    <source>
        <dbReference type="Proteomes" id="UP000001879"/>
    </source>
</evidence>
<accession>D3SUT6</accession>
<dbReference type="eggNOG" id="arCOG10713">
    <property type="taxonomic scope" value="Archaea"/>
</dbReference>
<dbReference type="STRING" id="547559.Nmag_1770"/>
<proteinExistence type="predicted"/>
<dbReference type="EMBL" id="AOHS01000037">
    <property type="protein sequence ID" value="ELY29338.1"/>
    <property type="molecule type" value="Genomic_DNA"/>
</dbReference>
<dbReference type="Proteomes" id="UP000011543">
    <property type="component" value="Unassembled WGS sequence"/>
</dbReference>
<gene>
    <name evidence="1" type="ordered locus">Nmag_1770</name>
    <name evidence="2" type="ORF">C500_11490</name>
</gene>
<dbReference type="RefSeq" id="WP_004267668.1">
    <property type="nucleotide sequence ID" value="NC_013922.1"/>
</dbReference>
<organism evidence="1 3">
    <name type="scientific">Natrialba magadii (strain ATCC 43099 / DSM 3394 / CCM 3739 / CIP 104546 / IAM 13178 / JCM 8861 / NBRC 102185 / NCIMB 2190 / MS3)</name>
    <name type="common">Natronobacterium magadii</name>
    <dbReference type="NCBI Taxonomy" id="547559"/>
    <lineage>
        <taxon>Archaea</taxon>
        <taxon>Methanobacteriati</taxon>
        <taxon>Methanobacteriota</taxon>
        <taxon>Stenosarchaea group</taxon>
        <taxon>Halobacteria</taxon>
        <taxon>Halobacteriales</taxon>
        <taxon>Natrialbaceae</taxon>
        <taxon>Natrialba</taxon>
    </lineage>
</organism>